<dbReference type="InterPro" id="IPR004358">
    <property type="entry name" value="Sig_transdc_His_kin-like_C"/>
</dbReference>
<dbReference type="CDD" id="cd00130">
    <property type="entry name" value="PAS"/>
    <property type="match status" value="3"/>
</dbReference>
<dbReference type="Pfam" id="PF13426">
    <property type="entry name" value="PAS_9"/>
    <property type="match status" value="2"/>
</dbReference>
<keyword evidence="5" id="KW-0418">Kinase</keyword>
<dbReference type="SMART" id="SM00086">
    <property type="entry name" value="PAC"/>
    <property type="match status" value="4"/>
</dbReference>
<dbReference type="Gene3D" id="1.10.287.130">
    <property type="match status" value="1"/>
</dbReference>
<gene>
    <name evidence="6" type="ORF">DENOEST_1385</name>
</gene>
<dbReference type="OrthoDB" id="8552871at2"/>
<dbReference type="InterPro" id="IPR001610">
    <property type="entry name" value="PAC"/>
</dbReference>
<dbReference type="Proteomes" id="UP000515733">
    <property type="component" value="Chromosome"/>
</dbReference>
<evidence type="ECO:0000313" key="6">
    <source>
        <dbReference type="EMBL" id="CAB1368550.1"/>
    </source>
</evidence>
<dbReference type="PROSITE" id="PS50112">
    <property type="entry name" value="PAS"/>
    <property type="match status" value="1"/>
</dbReference>
<proteinExistence type="predicted"/>
<dbReference type="GO" id="GO:0005886">
    <property type="term" value="C:plasma membrane"/>
    <property type="evidence" value="ECO:0007669"/>
    <property type="project" value="TreeGrafter"/>
</dbReference>
<dbReference type="SUPFAM" id="SSF55785">
    <property type="entry name" value="PYP-like sensor domain (PAS domain)"/>
    <property type="match status" value="4"/>
</dbReference>
<dbReference type="GO" id="GO:0009927">
    <property type="term" value="F:histidine phosphotransfer kinase activity"/>
    <property type="evidence" value="ECO:0007669"/>
    <property type="project" value="TreeGrafter"/>
</dbReference>
<evidence type="ECO:0000313" key="7">
    <source>
        <dbReference type="Proteomes" id="UP000515733"/>
    </source>
</evidence>
<dbReference type="GO" id="GO:0000155">
    <property type="term" value="F:phosphorelay sensor kinase activity"/>
    <property type="evidence" value="ECO:0007669"/>
    <property type="project" value="InterPro"/>
</dbReference>
<protein>
    <recommendedName>
        <fullName evidence="2">histidine kinase</fullName>
        <ecNumber evidence="2">2.7.13.3</ecNumber>
    </recommendedName>
</protein>
<dbReference type="Pfam" id="PF08448">
    <property type="entry name" value="PAS_4"/>
    <property type="match status" value="1"/>
</dbReference>
<name>A0A6S6XUM7_9PROT</name>
<dbReference type="SUPFAM" id="SSF47384">
    <property type="entry name" value="Homodimeric domain of signal transducing histidine kinase"/>
    <property type="match status" value="1"/>
</dbReference>
<dbReference type="NCBIfam" id="TIGR00229">
    <property type="entry name" value="sensory_box"/>
    <property type="match status" value="4"/>
</dbReference>
<dbReference type="Pfam" id="PF00072">
    <property type="entry name" value="Response_reg"/>
    <property type="match status" value="2"/>
</dbReference>
<sequence>MRPVEKTGATRILIVEDEGIVARDIERRLTQSGYGVCGIADNAEEAIGLARAEQPDLVLMDIIIQGPMDGIATAQEIRRHLDIPVVFLTAHSDEATVSRARETLPYGYLLKPFEPRGLVTTIETALYRHGAETRERMFRKVLDAVGVGIAILDATAPERSLLWVNPAFCQMFGYEEAELLGRPCPPLSNPEHRAIMERELSRALTEGRDGVTTLQVPRKDGSFFYDQIVISPVRDGAGRLERLIAMHHDVTAQHVHERELESRVRERTMELTRAQLRLEQAQEAGGVASWEYDVVTENFWASENYYDLTGTTRQEMRAIALAHRMRVVPEDQAAWSQWVSTLDAGKSASIEFRVREPDGEGQRWQVLQARSMFDENGNFVRVIGTLQDVTERKELELRLQQSLDTISAILEASPVGVAFFRDRKVQRCNSAFAAILGKSQAEVEGGNYEAFYHPRPSVTMAMIRADFEASPDHRVEYEIEIPRDDDSLSWVRTQVALIDKDEPASGTVVICEDITSRRHSEALRERLLAILENSPDIISMTYPDGRIDFINRAGREALGLGDDHRGRMLGPIYPDWALKLIVETGLPTADQDGIWSGETALHHVQGFDIPMHQVILSHRDAEGKVVRYSSVGRDLTEQKRAEADLIVAKEAAERASLAKSAFLSGMSHELRTPLNAILGFAQLLDQDPLEPLSPGQKESVGQITIAGWHLLKLINDVLDLSRIEAGKYEVSLQPIDVVEVVDEVLRMLAPQAETLGIRLENRLDGGKGFSVQADRTRFIQVLTNLLSNAIKYNHRGGMVTLSALREMSYVRLMVEDTGPGLSAVQQMALFQPFNRLGAEASGIEGTGIGLVICKRLMEAMNGRIGMISTSGTGSIFWVELPVAALPSVYGGGVPADVTEPVADLRQPLVLYVEDNTANRVLMERVLDKLSGIRLISAARGGEGLALARQYRPDLVLLDINLPDMSGLDVARALGADELTCDIPIVGLSANAMPHDIEAARAGGIKTYLTKPIDIRKLLQTVTRLLQARQKI</sequence>
<dbReference type="InterPro" id="IPR036890">
    <property type="entry name" value="HATPase_C_sf"/>
</dbReference>
<dbReference type="CDD" id="cd17534">
    <property type="entry name" value="REC_DC-like"/>
    <property type="match status" value="1"/>
</dbReference>
<dbReference type="PROSITE" id="PS50113">
    <property type="entry name" value="PAC"/>
    <property type="match status" value="4"/>
</dbReference>
<keyword evidence="3" id="KW-0597">Phosphoprotein</keyword>
<keyword evidence="7" id="KW-1185">Reference proteome</keyword>
<dbReference type="Pfam" id="PF02518">
    <property type="entry name" value="HATPase_c"/>
    <property type="match status" value="1"/>
</dbReference>
<dbReference type="EMBL" id="LR778301">
    <property type="protein sequence ID" value="CAB1368550.1"/>
    <property type="molecule type" value="Genomic_DNA"/>
</dbReference>
<dbReference type="InterPro" id="IPR000014">
    <property type="entry name" value="PAS"/>
</dbReference>
<dbReference type="PROSITE" id="PS50110">
    <property type="entry name" value="RESPONSE_REGULATORY"/>
    <property type="match status" value="2"/>
</dbReference>
<dbReference type="InterPro" id="IPR011006">
    <property type="entry name" value="CheY-like_superfamily"/>
</dbReference>
<dbReference type="InterPro" id="IPR013656">
    <property type="entry name" value="PAS_4"/>
</dbReference>
<dbReference type="SMART" id="SM00448">
    <property type="entry name" value="REC"/>
    <property type="match status" value="2"/>
</dbReference>
<dbReference type="Pfam" id="PF00512">
    <property type="entry name" value="HisKA"/>
    <property type="match status" value="1"/>
</dbReference>
<organism evidence="6 7">
    <name type="scientific">Denitratisoma oestradiolicum</name>
    <dbReference type="NCBI Taxonomy" id="311182"/>
    <lineage>
        <taxon>Bacteria</taxon>
        <taxon>Pseudomonadati</taxon>
        <taxon>Pseudomonadota</taxon>
        <taxon>Betaproteobacteria</taxon>
        <taxon>Nitrosomonadales</taxon>
        <taxon>Sterolibacteriaceae</taxon>
        <taxon>Denitratisoma</taxon>
    </lineage>
</organism>
<keyword evidence="4 6" id="KW-0808">Transferase</keyword>
<dbReference type="InterPro" id="IPR005467">
    <property type="entry name" value="His_kinase_dom"/>
</dbReference>
<reference evidence="6 7" key="1">
    <citation type="submission" date="2020-03" db="EMBL/GenBank/DDBJ databases">
        <authorList>
            <consortium name="Genoscope - CEA"/>
            <person name="William W."/>
        </authorList>
    </citation>
    <scope>NUCLEOTIDE SEQUENCE [LARGE SCALE GENOMIC DNA]</scope>
    <source>
        <strain evidence="7">DSM 16959</strain>
    </source>
</reference>
<dbReference type="InterPro" id="IPR000700">
    <property type="entry name" value="PAS-assoc_C"/>
</dbReference>
<evidence type="ECO:0000256" key="5">
    <source>
        <dbReference type="ARBA" id="ARBA00022777"/>
    </source>
</evidence>
<evidence type="ECO:0000256" key="3">
    <source>
        <dbReference type="ARBA" id="ARBA00022553"/>
    </source>
</evidence>
<dbReference type="CDD" id="cd00082">
    <property type="entry name" value="HisKA"/>
    <property type="match status" value="1"/>
</dbReference>
<dbReference type="SMART" id="SM00091">
    <property type="entry name" value="PAS"/>
    <property type="match status" value="4"/>
</dbReference>
<dbReference type="PANTHER" id="PTHR43047:SF72">
    <property type="entry name" value="OSMOSENSING HISTIDINE PROTEIN KINASE SLN1"/>
    <property type="match status" value="1"/>
</dbReference>
<dbReference type="InterPro" id="IPR003661">
    <property type="entry name" value="HisK_dim/P_dom"/>
</dbReference>
<dbReference type="PRINTS" id="PR00344">
    <property type="entry name" value="BCTRLSENSOR"/>
</dbReference>
<evidence type="ECO:0000256" key="2">
    <source>
        <dbReference type="ARBA" id="ARBA00012438"/>
    </source>
</evidence>
<dbReference type="SMART" id="SM00387">
    <property type="entry name" value="HATPase_c"/>
    <property type="match status" value="1"/>
</dbReference>
<dbReference type="SUPFAM" id="SSF55874">
    <property type="entry name" value="ATPase domain of HSP90 chaperone/DNA topoisomerase II/histidine kinase"/>
    <property type="match status" value="1"/>
</dbReference>
<accession>A0A6S6XUM7</accession>
<comment type="catalytic activity">
    <reaction evidence="1">
        <text>ATP + protein L-histidine = ADP + protein N-phospho-L-histidine.</text>
        <dbReference type="EC" id="2.7.13.3"/>
    </reaction>
</comment>
<dbReference type="InterPro" id="IPR036097">
    <property type="entry name" value="HisK_dim/P_sf"/>
</dbReference>
<dbReference type="PROSITE" id="PS50109">
    <property type="entry name" value="HIS_KIN"/>
    <property type="match status" value="1"/>
</dbReference>
<dbReference type="RefSeq" id="WP_145769657.1">
    <property type="nucleotide sequence ID" value="NZ_LR778301.1"/>
</dbReference>
<dbReference type="PANTHER" id="PTHR43047">
    <property type="entry name" value="TWO-COMPONENT HISTIDINE PROTEIN KINASE"/>
    <property type="match status" value="1"/>
</dbReference>
<dbReference type="InterPro" id="IPR035965">
    <property type="entry name" value="PAS-like_dom_sf"/>
</dbReference>
<dbReference type="SMART" id="SM00388">
    <property type="entry name" value="HisKA"/>
    <property type="match status" value="1"/>
</dbReference>
<dbReference type="InterPro" id="IPR001789">
    <property type="entry name" value="Sig_transdc_resp-reg_receiver"/>
</dbReference>
<dbReference type="InterPro" id="IPR013655">
    <property type="entry name" value="PAS_fold_3"/>
</dbReference>
<evidence type="ECO:0000256" key="1">
    <source>
        <dbReference type="ARBA" id="ARBA00000085"/>
    </source>
</evidence>
<dbReference type="Gene3D" id="3.40.50.2300">
    <property type="match status" value="2"/>
</dbReference>
<dbReference type="Gene3D" id="3.30.565.10">
    <property type="entry name" value="Histidine kinase-like ATPase, C-terminal domain"/>
    <property type="match status" value="1"/>
</dbReference>
<dbReference type="KEGG" id="doe:DENOEST_1385"/>
<evidence type="ECO:0000256" key="4">
    <source>
        <dbReference type="ARBA" id="ARBA00022679"/>
    </source>
</evidence>
<dbReference type="InterPro" id="IPR003594">
    <property type="entry name" value="HATPase_dom"/>
</dbReference>
<dbReference type="AlphaFoldDB" id="A0A6S6XUM7"/>
<dbReference type="SUPFAM" id="SSF52172">
    <property type="entry name" value="CheY-like"/>
    <property type="match status" value="2"/>
</dbReference>
<dbReference type="EC" id="2.7.13.3" evidence="2"/>
<dbReference type="Pfam" id="PF08447">
    <property type="entry name" value="PAS_3"/>
    <property type="match status" value="1"/>
</dbReference>
<dbReference type="Gene3D" id="3.30.450.20">
    <property type="entry name" value="PAS domain"/>
    <property type="match status" value="4"/>
</dbReference>